<reference evidence="2" key="1">
    <citation type="journal article" date="2015" name="Nature">
        <title>Complex archaea that bridge the gap between prokaryotes and eukaryotes.</title>
        <authorList>
            <person name="Spang A."/>
            <person name="Saw J.H."/>
            <person name="Jorgensen S.L."/>
            <person name="Zaremba-Niedzwiedzka K."/>
            <person name="Martijn J."/>
            <person name="Lind A.E."/>
            <person name="van Eijk R."/>
            <person name="Schleper C."/>
            <person name="Guy L."/>
            <person name="Ettema T.J."/>
        </authorList>
    </citation>
    <scope>NUCLEOTIDE SEQUENCE</scope>
</reference>
<feature type="domain" description="SO2946-like C-terminal" evidence="1">
    <location>
        <begin position="166"/>
        <end position="249"/>
    </location>
</feature>
<evidence type="ECO:0000259" key="1">
    <source>
        <dbReference type="Pfam" id="PF22237"/>
    </source>
</evidence>
<sequence>MGQAYDKFPKTDVGTNQPEQIWRDMEMFNIHINSHKMRWLKDVTDILDCHRFEDDFCNCVDTTFIWYRQDWPGTSGMETKCCTDQVNGVLELITGPDDDDMVELTQYCECWKLDNCYPLYGEIRFHLDDVLQSEFWFGYTQAHNWFLGSTNNVVFHKDDGDALLDFDTELAGANTSTTGIATLVNGTWYRLGIHWDGAGTIRYFLIQDGNFPQTIIATGSHTTNIPTTELSFGFGIRAGEAAAKTLAIDYVKSAQLRVIE</sequence>
<dbReference type="InterPro" id="IPR053978">
    <property type="entry name" value="SO2946-like_C"/>
</dbReference>
<name>A0A0F9BGC1_9ZZZZ</name>
<protein>
    <recommendedName>
        <fullName evidence="1">SO2946-like C-terminal domain-containing protein</fullName>
    </recommendedName>
</protein>
<dbReference type="AlphaFoldDB" id="A0A0F9BGC1"/>
<gene>
    <name evidence="2" type="ORF">LCGC14_2793040</name>
</gene>
<evidence type="ECO:0000313" key="2">
    <source>
        <dbReference type="EMBL" id="KKK83471.1"/>
    </source>
</evidence>
<dbReference type="Pfam" id="PF22237">
    <property type="entry name" value="SO2946-like_C"/>
    <property type="match status" value="1"/>
</dbReference>
<accession>A0A0F9BGC1</accession>
<proteinExistence type="predicted"/>
<dbReference type="EMBL" id="LAZR01052207">
    <property type="protein sequence ID" value="KKK83471.1"/>
    <property type="molecule type" value="Genomic_DNA"/>
</dbReference>
<organism evidence="2">
    <name type="scientific">marine sediment metagenome</name>
    <dbReference type="NCBI Taxonomy" id="412755"/>
    <lineage>
        <taxon>unclassified sequences</taxon>
        <taxon>metagenomes</taxon>
        <taxon>ecological metagenomes</taxon>
    </lineage>
</organism>
<comment type="caution">
    <text evidence="2">The sequence shown here is derived from an EMBL/GenBank/DDBJ whole genome shotgun (WGS) entry which is preliminary data.</text>
</comment>